<gene>
    <name evidence="1" type="ORF">FGKAn22_10490</name>
</gene>
<name>A0AAN1SZC9_9PROT</name>
<dbReference type="EMBL" id="AP019536">
    <property type="protein sequence ID" value="BBI99356.1"/>
    <property type="molecule type" value="Genomic_DNA"/>
</dbReference>
<dbReference type="AlphaFoldDB" id="A0AAN1SZC9"/>
<dbReference type="RefSeq" id="WP_246487468.1">
    <property type="nucleotide sequence ID" value="NZ_AP019536.1"/>
</dbReference>
<protein>
    <recommendedName>
        <fullName evidence="3">Nitrogen fixation protein NifQ</fullName>
    </recommendedName>
</protein>
<evidence type="ECO:0000313" key="1">
    <source>
        <dbReference type="EMBL" id="BBI99356.1"/>
    </source>
</evidence>
<dbReference type="InterPro" id="IPR006975">
    <property type="entry name" value="NifQ"/>
</dbReference>
<accession>A0AAN1SZC9</accession>
<keyword evidence="2" id="KW-1185">Reference proteome</keyword>
<reference evidence="1 2" key="1">
    <citation type="submission" date="2019-03" db="EMBL/GenBank/DDBJ databases">
        <title>Complete genome sequence of Ferrigenium kumadai strain An22, a microaerophilic iron-oxidizing bacterium isolated from a paddy field soil.</title>
        <authorList>
            <person name="Watanabe T."/>
            <person name="Asakawa S."/>
        </authorList>
    </citation>
    <scope>NUCLEOTIDE SEQUENCE [LARGE SCALE GENOMIC DNA]</scope>
    <source>
        <strain evidence="1 2">An22</strain>
    </source>
</reference>
<dbReference type="KEGG" id="fku:FGKAn22_10490"/>
<organism evidence="1 2">
    <name type="scientific">Ferrigenium kumadai</name>
    <dbReference type="NCBI Taxonomy" id="1682490"/>
    <lineage>
        <taxon>Bacteria</taxon>
        <taxon>Pseudomonadati</taxon>
        <taxon>Pseudomonadota</taxon>
        <taxon>Betaproteobacteria</taxon>
        <taxon>Nitrosomonadales</taxon>
        <taxon>Gallionellaceae</taxon>
        <taxon>Ferrigenium</taxon>
    </lineage>
</organism>
<evidence type="ECO:0000313" key="2">
    <source>
        <dbReference type="Proteomes" id="UP001319121"/>
    </source>
</evidence>
<dbReference type="Pfam" id="PF04891">
    <property type="entry name" value="NifQ"/>
    <property type="match status" value="1"/>
</dbReference>
<dbReference type="GO" id="GO:0030151">
    <property type="term" value="F:molybdenum ion binding"/>
    <property type="evidence" value="ECO:0007669"/>
    <property type="project" value="InterPro"/>
</dbReference>
<dbReference type="GO" id="GO:0009399">
    <property type="term" value="P:nitrogen fixation"/>
    <property type="evidence" value="ECO:0007669"/>
    <property type="project" value="InterPro"/>
</dbReference>
<dbReference type="Proteomes" id="UP001319121">
    <property type="component" value="Chromosome"/>
</dbReference>
<sequence length="193" mass="21688">MQPNVMLPQKSPAQPNGLYAELMVHAVGLPNDELFAQMISSQINGIGALPPGLSLDEKGFSELLTNHFPGVELVIRCTENVPDPRALERDDVLALLLEHRAFKDSSEEWMAGIVTAACMASDHLWQDLGLWSRDHLSRLMMQNFPALAAKNVHDMKWKRFLYKQLCEREGINACRAPSCEYCADYLKCFGPEE</sequence>
<proteinExistence type="predicted"/>
<evidence type="ECO:0008006" key="3">
    <source>
        <dbReference type="Google" id="ProtNLM"/>
    </source>
</evidence>